<sequence>MSDLAHLDAVTALRAFRSLQLSPVELLDAVTAQAERVNGDRETGVNAFTETFAGEARALAEKAATAYLNAARDGTPTAPLLGVPVATKEKHTLAGRRIEQGLAAHAGRISGADHPVVERVRQAGGVVHARTTSPEFSCATVTHSPMWGVTRNPWNLSATPGGSSGGAGAALAAGMTTLATASDIAGSTRVPAAFTGTVGYKAPYGRIPGLLPLSADWYRGDGPMGRTVADTALLAAVLSGRHPADHASWGPHGVPVELPEDPVAAVRGVRVGLSVRLGDFAVDAEVADATLDVAARLEQAGATVVPVDLPWTPARVMRTVFAHFGQILGPAMERECGDVASLAPYAQRFIADARRAAQRDGLVESLALDAALQGELATAMAEVDVLLCPTNAVTALAADGDHLDGPNVGDRHLDHYWEGHLTSPFNVANRCPVLAVPSGAAGNGVPTGVQVVGHPLDEAGVFRVGAAVEALVPRARWPLASDGDAPSLRADRTPSR</sequence>
<dbReference type="EMBL" id="JASCIR010000057">
    <property type="protein sequence ID" value="MDI3390622.1"/>
    <property type="molecule type" value="Genomic_DNA"/>
</dbReference>
<proteinExistence type="inferred from homology"/>
<dbReference type="InterPro" id="IPR036928">
    <property type="entry name" value="AS_sf"/>
</dbReference>
<name>A0ABT6S1S2_9ACTN</name>
<dbReference type="InterPro" id="IPR023631">
    <property type="entry name" value="Amidase_dom"/>
</dbReference>
<comment type="similarity">
    <text evidence="1">Belongs to the amidase family.</text>
</comment>
<dbReference type="PANTHER" id="PTHR11895">
    <property type="entry name" value="TRANSAMIDASE"/>
    <property type="match status" value="1"/>
</dbReference>
<evidence type="ECO:0000313" key="4">
    <source>
        <dbReference type="Proteomes" id="UP001224661"/>
    </source>
</evidence>
<dbReference type="PANTHER" id="PTHR11895:SF7">
    <property type="entry name" value="GLUTAMYL-TRNA(GLN) AMIDOTRANSFERASE SUBUNIT A, MITOCHONDRIAL"/>
    <property type="match status" value="1"/>
</dbReference>
<reference evidence="3 4" key="1">
    <citation type="submission" date="2023-05" db="EMBL/GenBank/DDBJ databases">
        <title>Draft genome sequence of Streptomyces sp. B-S-A8 isolated from a cave soil in Thailand.</title>
        <authorList>
            <person name="Chamroensaksri N."/>
            <person name="Muangham S."/>
        </authorList>
    </citation>
    <scope>NUCLEOTIDE SEQUENCE [LARGE SCALE GENOMIC DNA]</scope>
    <source>
        <strain evidence="3 4">B-S-A8</strain>
    </source>
</reference>
<keyword evidence="4" id="KW-1185">Reference proteome</keyword>
<evidence type="ECO:0000259" key="2">
    <source>
        <dbReference type="Pfam" id="PF01425"/>
    </source>
</evidence>
<comment type="caution">
    <text evidence="3">The sequence shown here is derived from an EMBL/GenBank/DDBJ whole genome shotgun (WGS) entry which is preliminary data.</text>
</comment>
<dbReference type="SUPFAM" id="SSF75304">
    <property type="entry name" value="Amidase signature (AS) enzymes"/>
    <property type="match status" value="1"/>
</dbReference>
<organism evidence="3 4">
    <name type="scientific">Streptomyces solicavernae</name>
    <dbReference type="NCBI Taxonomy" id="3043614"/>
    <lineage>
        <taxon>Bacteria</taxon>
        <taxon>Bacillati</taxon>
        <taxon>Actinomycetota</taxon>
        <taxon>Actinomycetes</taxon>
        <taxon>Kitasatosporales</taxon>
        <taxon>Streptomycetaceae</taxon>
        <taxon>Streptomyces</taxon>
    </lineage>
</organism>
<accession>A0ABT6S1S2</accession>
<dbReference type="Gene3D" id="3.90.1300.10">
    <property type="entry name" value="Amidase signature (AS) domain"/>
    <property type="match status" value="1"/>
</dbReference>
<evidence type="ECO:0000313" key="3">
    <source>
        <dbReference type="EMBL" id="MDI3390622.1"/>
    </source>
</evidence>
<feature type="domain" description="Amidase" evidence="2">
    <location>
        <begin position="43"/>
        <end position="461"/>
    </location>
</feature>
<dbReference type="Pfam" id="PF01425">
    <property type="entry name" value="Amidase"/>
    <property type="match status" value="1"/>
</dbReference>
<protein>
    <submittedName>
        <fullName evidence="3">Amidase</fullName>
    </submittedName>
</protein>
<dbReference type="Proteomes" id="UP001224661">
    <property type="component" value="Unassembled WGS sequence"/>
</dbReference>
<dbReference type="InterPro" id="IPR000120">
    <property type="entry name" value="Amidase"/>
</dbReference>
<evidence type="ECO:0000256" key="1">
    <source>
        <dbReference type="ARBA" id="ARBA00009199"/>
    </source>
</evidence>
<dbReference type="RefSeq" id="WP_282517108.1">
    <property type="nucleotide sequence ID" value="NZ_JASCIR010000057.1"/>
</dbReference>
<gene>
    <name evidence="3" type="ORF">QIS99_31165</name>
</gene>